<evidence type="ECO:0000256" key="1">
    <source>
        <dbReference type="SAM" id="Phobius"/>
    </source>
</evidence>
<dbReference type="EMBL" id="KK852413">
    <property type="protein sequence ID" value="KDR24419.1"/>
    <property type="molecule type" value="Genomic_DNA"/>
</dbReference>
<dbReference type="AlphaFoldDB" id="A0A067RWY9"/>
<evidence type="ECO:0000313" key="2">
    <source>
        <dbReference type="EMBL" id="KDR24419.1"/>
    </source>
</evidence>
<name>A0A067RWY9_ZOONE</name>
<organism evidence="2 3">
    <name type="scientific">Zootermopsis nevadensis</name>
    <name type="common">Dampwood termite</name>
    <dbReference type="NCBI Taxonomy" id="136037"/>
    <lineage>
        <taxon>Eukaryota</taxon>
        <taxon>Metazoa</taxon>
        <taxon>Ecdysozoa</taxon>
        <taxon>Arthropoda</taxon>
        <taxon>Hexapoda</taxon>
        <taxon>Insecta</taxon>
        <taxon>Pterygota</taxon>
        <taxon>Neoptera</taxon>
        <taxon>Polyneoptera</taxon>
        <taxon>Dictyoptera</taxon>
        <taxon>Blattodea</taxon>
        <taxon>Blattoidea</taxon>
        <taxon>Termitoidae</taxon>
        <taxon>Termopsidae</taxon>
        <taxon>Zootermopsis</taxon>
    </lineage>
</organism>
<dbReference type="InParanoid" id="A0A067RWY9"/>
<evidence type="ECO:0000313" key="3">
    <source>
        <dbReference type="Proteomes" id="UP000027135"/>
    </source>
</evidence>
<keyword evidence="3" id="KW-1185">Reference proteome</keyword>
<reference evidence="2 3" key="1">
    <citation type="journal article" date="2014" name="Nat. Commun.">
        <title>Molecular traces of alternative social organization in a termite genome.</title>
        <authorList>
            <person name="Terrapon N."/>
            <person name="Li C."/>
            <person name="Robertson H.M."/>
            <person name="Ji L."/>
            <person name="Meng X."/>
            <person name="Booth W."/>
            <person name="Chen Z."/>
            <person name="Childers C.P."/>
            <person name="Glastad K.M."/>
            <person name="Gokhale K."/>
            <person name="Gowin J."/>
            <person name="Gronenberg W."/>
            <person name="Hermansen R.A."/>
            <person name="Hu H."/>
            <person name="Hunt B.G."/>
            <person name="Huylmans A.K."/>
            <person name="Khalil S.M."/>
            <person name="Mitchell R.D."/>
            <person name="Munoz-Torres M.C."/>
            <person name="Mustard J.A."/>
            <person name="Pan H."/>
            <person name="Reese J.T."/>
            <person name="Scharf M.E."/>
            <person name="Sun F."/>
            <person name="Vogel H."/>
            <person name="Xiao J."/>
            <person name="Yang W."/>
            <person name="Yang Z."/>
            <person name="Yang Z."/>
            <person name="Zhou J."/>
            <person name="Zhu J."/>
            <person name="Brent C.S."/>
            <person name="Elsik C.G."/>
            <person name="Goodisman M.A."/>
            <person name="Liberles D.A."/>
            <person name="Roe R.M."/>
            <person name="Vargo E.L."/>
            <person name="Vilcinskas A."/>
            <person name="Wang J."/>
            <person name="Bornberg-Bauer E."/>
            <person name="Korb J."/>
            <person name="Zhang G."/>
            <person name="Liebig J."/>
        </authorList>
    </citation>
    <scope>NUCLEOTIDE SEQUENCE [LARGE SCALE GENOMIC DNA]</scope>
    <source>
        <tissue evidence="2">Whole organism</tissue>
    </source>
</reference>
<protein>
    <submittedName>
        <fullName evidence="2">Uncharacterized protein</fullName>
    </submittedName>
</protein>
<keyword evidence="1" id="KW-0812">Transmembrane</keyword>
<feature type="transmembrane region" description="Helical" evidence="1">
    <location>
        <begin position="77"/>
        <end position="99"/>
    </location>
</feature>
<accession>A0A067RWY9</accession>
<keyword evidence="1" id="KW-1133">Transmembrane helix</keyword>
<proteinExistence type="predicted"/>
<keyword evidence="1" id="KW-0472">Membrane</keyword>
<gene>
    <name evidence="2" type="ORF">L798_05080</name>
</gene>
<sequence length="170" mass="19354">MKLFIVLFPSSCCLLPHRPKCDISFALSSNMVSIITKRALYTCRRCSNWIHQLNVFQTLITVTELLVYVLQLQIKGVIFFLRIGLTVQVAVLCINYRILRPKRPRSILRKLTLRHNRLPRVMDVSQLGYESWAKRVSRCNEICTVVGGYHGPPTVLSSVPPAGCVDDVLK</sequence>
<dbReference type="Proteomes" id="UP000027135">
    <property type="component" value="Unassembled WGS sequence"/>
</dbReference>